<comment type="pathway">
    <text evidence="1">Cofactor biosynthesis; ubiquinone biosynthesis.</text>
</comment>
<dbReference type="STRING" id="709839.TSA66_16065"/>
<dbReference type="UniPathway" id="UPA00232"/>
<dbReference type="Pfam" id="PF02036">
    <property type="entry name" value="SCP2"/>
    <property type="match status" value="1"/>
</dbReference>
<evidence type="ECO:0000313" key="4">
    <source>
        <dbReference type="EMBL" id="KIF83784.1"/>
    </source>
</evidence>
<keyword evidence="2" id="KW-0175">Coiled coil</keyword>
<keyword evidence="1" id="KW-0831">Ubiquinone biosynthesis</keyword>
<dbReference type="GO" id="GO:0005737">
    <property type="term" value="C:cytoplasm"/>
    <property type="evidence" value="ECO:0007669"/>
    <property type="project" value="UniProtKB-SubCell"/>
</dbReference>
<dbReference type="GO" id="GO:0006744">
    <property type="term" value="P:ubiquinone biosynthetic process"/>
    <property type="evidence" value="ECO:0007669"/>
    <property type="project" value="UniProtKB-UniRule"/>
</dbReference>
<keyword evidence="5" id="KW-1185">Reference proteome</keyword>
<dbReference type="InterPro" id="IPR003033">
    <property type="entry name" value="SCP2_sterol-bd_dom"/>
</dbReference>
<evidence type="ECO:0000313" key="5">
    <source>
        <dbReference type="Proteomes" id="UP000031572"/>
    </source>
</evidence>
<keyword evidence="1" id="KW-0963">Cytoplasm</keyword>
<dbReference type="PANTHER" id="PTHR38693:SF1">
    <property type="entry name" value="UBIQUINONE BIOSYNTHESIS ACCESSORY FACTOR UBIJ"/>
    <property type="match status" value="1"/>
</dbReference>
<sequence length="193" mass="21122">MMISTPVSATINHLLAREAWARNELVRHAGKIAHFDGGLTAVRLKVAADGMVQAAPAAEAANVTIRVKMSDLPLIMQNHERAFSYVQIEGDADFANTISRLSQSLRWEAEDDLARLIGDIPATRVVAGVKAAVEAAKSTQQKLAENVAEYLLDEQPVLVRPQAVADFSDEVSKLRDDVERLAKRLEKLTLNGR</sequence>
<comment type="function">
    <text evidence="1">Required for ubiquinone (coenzyme Q) biosynthesis. Binds hydrophobic ubiquinone biosynthetic intermediates via its SCP2 domain and is essential for the stability of the Ubi complex. May constitute a docking platform where Ubi enzymes assemble and access their SCP2-bound polyprenyl substrates.</text>
</comment>
<organism evidence="4 5">
    <name type="scientific">Noviherbaspirillum autotrophicum</name>
    <dbReference type="NCBI Taxonomy" id="709839"/>
    <lineage>
        <taxon>Bacteria</taxon>
        <taxon>Pseudomonadati</taxon>
        <taxon>Pseudomonadota</taxon>
        <taxon>Betaproteobacteria</taxon>
        <taxon>Burkholderiales</taxon>
        <taxon>Oxalobacteraceae</taxon>
        <taxon>Noviherbaspirillum</taxon>
    </lineage>
</organism>
<feature type="domain" description="SCP2" evidence="3">
    <location>
        <begin position="11"/>
        <end position="101"/>
    </location>
</feature>
<evidence type="ECO:0000256" key="2">
    <source>
        <dbReference type="SAM" id="Coils"/>
    </source>
</evidence>
<dbReference type="AlphaFoldDB" id="A0A0C2BUT1"/>
<reference evidence="4 5" key="1">
    <citation type="submission" date="2014-12" db="EMBL/GenBank/DDBJ databases">
        <title>Denitrispirillum autotrophicum gen. nov., sp. nov., Denitrifying, Facultatively Autotrophic Bacteria Isolated from Rice Paddy Soil.</title>
        <authorList>
            <person name="Ishii S."/>
            <person name="Ashida N."/>
            <person name="Ohno H."/>
            <person name="Otsuka S."/>
            <person name="Yokota A."/>
            <person name="Senoo K."/>
        </authorList>
    </citation>
    <scope>NUCLEOTIDE SEQUENCE [LARGE SCALE GENOMIC DNA]</scope>
    <source>
        <strain evidence="4 5">TSA66</strain>
    </source>
</reference>
<gene>
    <name evidence="1" type="primary">ubiJ</name>
    <name evidence="4" type="ORF">TSA66_16065</name>
</gene>
<comment type="similarity">
    <text evidence="1">Belongs to the UbiJ family.</text>
</comment>
<comment type="subcellular location">
    <subcellularLocation>
        <location evidence="1">Cytoplasm</location>
    </subcellularLocation>
</comment>
<name>A0A0C2BUT1_9BURK</name>
<feature type="coiled-coil region" evidence="2">
    <location>
        <begin position="164"/>
        <end position="191"/>
    </location>
</feature>
<dbReference type="Proteomes" id="UP000031572">
    <property type="component" value="Unassembled WGS sequence"/>
</dbReference>
<proteinExistence type="inferred from homology"/>
<dbReference type="EMBL" id="JWJG01000028">
    <property type="protein sequence ID" value="KIF83784.1"/>
    <property type="molecule type" value="Genomic_DNA"/>
</dbReference>
<dbReference type="InterPro" id="IPR038989">
    <property type="entry name" value="UbiJ"/>
</dbReference>
<comment type="caution">
    <text evidence="4">The sequence shown here is derived from an EMBL/GenBank/DDBJ whole genome shotgun (WGS) entry which is preliminary data.</text>
</comment>
<evidence type="ECO:0000259" key="3">
    <source>
        <dbReference type="Pfam" id="PF02036"/>
    </source>
</evidence>
<protein>
    <recommendedName>
        <fullName evidence="1">Ubiquinone biosynthesis accessory factor UbiJ</fullName>
    </recommendedName>
</protein>
<dbReference type="PANTHER" id="PTHR38693">
    <property type="entry name" value="UBIQUINONE BIOSYNTHESIS PROTEIN UBIJ"/>
    <property type="match status" value="1"/>
</dbReference>
<evidence type="ECO:0000256" key="1">
    <source>
        <dbReference type="HAMAP-Rule" id="MF_02215"/>
    </source>
</evidence>
<accession>A0A0C2BUT1</accession>
<dbReference type="HAMAP" id="MF_02215">
    <property type="entry name" value="UbiJ"/>
    <property type="match status" value="1"/>
</dbReference>